<dbReference type="InterPro" id="IPR036513">
    <property type="entry name" value="STAS_dom_sf"/>
</dbReference>
<keyword evidence="3" id="KW-1185">Reference proteome</keyword>
<name>A0A2S9H397_9BURK</name>
<dbReference type="EMBL" id="PUGF01000003">
    <property type="protein sequence ID" value="PRC94448.1"/>
    <property type="molecule type" value="Genomic_DNA"/>
</dbReference>
<evidence type="ECO:0000313" key="3">
    <source>
        <dbReference type="Proteomes" id="UP000237839"/>
    </source>
</evidence>
<dbReference type="OrthoDB" id="5298269at2"/>
<comment type="caution">
    <text evidence="2">The sequence shown here is derived from an EMBL/GenBank/DDBJ whole genome shotgun (WGS) entry which is preliminary data.</text>
</comment>
<sequence>MIFSIFGKKNGGKKTSETDQKSAKDSLLTTTGLTANTSADFANSIMAQRHIARATERKIDAIEYEMSRDIIKKKIEPQQEPVNSQQPDANINLFDDDNTIDHKKYPNQTDNFEATMPLLGAVTEYLLGSSTEALASHSSLENIPALEEAAILFASEQFEAAELILQNLIHTENYNALNPSAWLMLFDLYQITNNQVKFEQLSLDYVSKLEISAPIWVTAQTQSAPKKEKGFVPGVSFSGKLNAQINKQIDKLNSLAKQHQQMRLEFVRITEVDVMGCELLLKGFQSLKKSKQELTVVGAHDLIKYVRALVAVGRRDESEAPWLLLLELLQLINDEAAFEEASIDYCITYEVSPPSFEAPKNKATAASVGISIEFVEADRFLLPKIIDGNTDVLIGNIATFAQQHNSVQLDCSQLDRIDFSSCGQLLSGLIPLSKQLNVSIEFHDVNHLVIALLNAMGFKNIAMIFPRKR</sequence>
<feature type="region of interest" description="Disordered" evidence="1">
    <location>
        <begin position="1"/>
        <end position="23"/>
    </location>
</feature>
<accession>A0A2S9H397</accession>
<evidence type="ECO:0000256" key="1">
    <source>
        <dbReference type="SAM" id="MobiDB-lite"/>
    </source>
</evidence>
<dbReference type="AlphaFoldDB" id="A0A2S9H397"/>
<protein>
    <recommendedName>
        <fullName evidence="4">STAS domain-containing protein</fullName>
    </recommendedName>
</protein>
<evidence type="ECO:0008006" key="4">
    <source>
        <dbReference type="Google" id="ProtNLM"/>
    </source>
</evidence>
<gene>
    <name evidence="2" type="ORF">S2091_1069</name>
</gene>
<dbReference type="SUPFAM" id="SSF52091">
    <property type="entry name" value="SpoIIaa-like"/>
    <property type="match status" value="1"/>
</dbReference>
<evidence type="ECO:0000313" key="2">
    <source>
        <dbReference type="EMBL" id="PRC94448.1"/>
    </source>
</evidence>
<reference evidence="2 3" key="1">
    <citation type="submission" date="2018-02" db="EMBL/GenBank/DDBJ databases">
        <title>Solimicrobium silvestre gen. nov., sp. nov., isolated from alpine forest soil.</title>
        <authorList>
            <person name="Margesin R."/>
            <person name="Albuquerque L."/>
            <person name="Zhang D.-C."/>
            <person name="Froufe H.J.C."/>
            <person name="Severino R."/>
            <person name="Roxo I."/>
            <person name="Egas C."/>
            <person name="Da Costa M.S."/>
        </authorList>
    </citation>
    <scope>NUCLEOTIDE SEQUENCE [LARGE SCALE GENOMIC DNA]</scope>
    <source>
        <strain evidence="2 3">S20-91</strain>
    </source>
</reference>
<proteinExistence type="predicted"/>
<feature type="compositionally biased region" description="Basic and acidic residues" evidence="1">
    <location>
        <begin position="14"/>
        <end position="23"/>
    </location>
</feature>
<dbReference type="Proteomes" id="UP000237839">
    <property type="component" value="Unassembled WGS sequence"/>
</dbReference>
<dbReference type="RefSeq" id="WP_105530751.1">
    <property type="nucleotide sequence ID" value="NZ_PUGF01000003.1"/>
</dbReference>
<organism evidence="2 3">
    <name type="scientific">Solimicrobium silvestre</name>
    <dbReference type="NCBI Taxonomy" id="2099400"/>
    <lineage>
        <taxon>Bacteria</taxon>
        <taxon>Pseudomonadati</taxon>
        <taxon>Pseudomonadota</taxon>
        <taxon>Betaproteobacteria</taxon>
        <taxon>Burkholderiales</taxon>
        <taxon>Oxalobacteraceae</taxon>
        <taxon>Solimicrobium</taxon>
    </lineage>
</organism>